<proteinExistence type="predicted"/>
<protein>
    <submittedName>
        <fullName evidence="1">Uncharacterized protein</fullName>
    </submittedName>
</protein>
<keyword evidence="2" id="KW-1185">Reference proteome</keyword>
<accession>A0ABW2Z1Q3</accession>
<dbReference type="Proteomes" id="UP001597032">
    <property type="component" value="Unassembled WGS sequence"/>
</dbReference>
<comment type="caution">
    <text evidence="1">The sequence shown here is derived from an EMBL/GenBank/DDBJ whole genome shotgun (WGS) entry which is preliminary data.</text>
</comment>
<dbReference type="RefSeq" id="WP_298263734.1">
    <property type="nucleotide sequence ID" value="NZ_JBHTIC010000002.1"/>
</dbReference>
<sequence length="70" mass="8164">MNTLQLKNKIIQRISEIEDEDLLKSIEILFSASDENIAKFLAFANEQIHNGENEETEDFTGYIKEWVKSM</sequence>
<evidence type="ECO:0000313" key="1">
    <source>
        <dbReference type="EMBL" id="MFD0760676.1"/>
    </source>
</evidence>
<name>A0ABW2Z1Q3_9FLAO</name>
<dbReference type="EMBL" id="JBHTIC010000002">
    <property type="protein sequence ID" value="MFD0760676.1"/>
    <property type="molecule type" value="Genomic_DNA"/>
</dbReference>
<reference evidence="2" key="1">
    <citation type="journal article" date="2019" name="Int. J. Syst. Evol. Microbiol.">
        <title>The Global Catalogue of Microorganisms (GCM) 10K type strain sequencing project: providing services to taxonomists for standard genome sequencing and annotation.</title>
        <authorList>
            <consortium name="The Broad Institute Genomics Platform"/>
            <consortium name="The Broad Institute Genome Sequencing Center for Infectious Disease"/>
            <person name="Wu L."/>
            <person name="Ma J."/>
        </authorList>
    </citation>
    <scope>NUCLEOTIDE SEQUENCE [LARGE SCALE GENOMIC DNA]</scope>
    <source>
        <strain evidence="2">CCUG 60022</strain>
    </source>
</reference>
<gene>
    <name evidence="1" type="ORF">ACFQZW_01125</name>
</gene>
<organism evidence="1 2">
    <name type="scientific">Lutibacter aestuarii</name>
    <dbReference type="NCBI Taxonomy" id="861111"/>
    <lineage>
        <taxon>Bacteria</taxon>
        <taxon>Pseudomonadati</taxon>
        <taxon>Bacteroidota</taxon>
        <taxon>Flavobacteriia</taxon>
        <taxon>Flavobacteriales</taxon>
        <taxon>Flavobacteriaceae</taxon>
        <taxon>Lutibacter</taxon>
    </lineage>
</organism>
<evidence type="ECO:0000313" key="2">
    <source>
        <dbReference type="Proteomes" id="UP001597032"/>
    </source>
</evidence>